<keyword evidence="3" id="KW-1185">Reference proteome</keyword>
<evidence type="ECO:0000313" key="3">
    <source>
        <dbReference type="Proteomes" id="UP001194696"/>
    </source>
</evidence>
<feature type="region of interest" description="Disordered" evidence="1">
    <location>
        <begin position="1"/>
        <end position="24"/>
    </location>
</feature>
<gene>
    <name evidence="2" type="ORF">BGZ96_010737</name>
</gene>
<feature type="compositionally biased region" description="Low complexity" evidence="1">
    <location>
        <begin position="1"/>
        <end position="20"/>
    </location>
</feature>
<accession>A0ABQ7JUF1</accession>
<dbReference type="Proteomes" id="UP001194696">
    <property type="component" value="Unassembled WGS sequence"/>
</dbReference>
<reference evidence="2 3" key="1">
    <citation type="journal article" date="2020" name="Fungal Divers.">
        <title>Resolving the Mortierellaceae phylogeny through synthesis of multi-gene phylogenetics and phylogenomics.</title>
        <authorList>
            <person name="Vandepol N."/>
            <person name="Liber J."/>
            <person name="Desiro A."/>
            <person name="Na H."/>
            <person name="Kennedy M."/>
            <person name="Barry K."/>
            <person name="Grigoriev I.V."/>
            <person name="Miller A.N."/>
            <person name="O'Donnell K."/>
            <person name="Stajich J.E."/>
            <person name="Bonito G."/>
        </authorList>
    </citation>
    <scope>NUCLEOTIDE SEQUENCE [LARGE SCALE GENOMIC DNA]</scope>
    <source>
        <strain evidence="2 3">AD045</strain>
    </source>
</reference>
<sequence>ISKNKTASATSTPAHTPRSSLQINASDVDRVSTVTPTDVERLLKKTTVIGHNQVLSLARM</sequence>
<comment type="caution">
    <text evidence="2">The sequence shown here is derived from an EMBL/GenBank/DDBJ whole genome shotgun (WGS) entry which is preliminary data.</text>
</comment>
<evidence type="ECO:0000256" key="1">
    <source>
        <dbReference type="SAM" id="MobiDB-lite"/>
    </source>
</evidence>
<name>A0ABQ7JUF1_9FUNG</name>
<protein>
    <submittedName>
        <fullName evidence="2">Uncharacterized protein</fullName>
    </submittedName>
</protein>
<evidence type="ECO:0000313" key="2">
    <source>
        <dbReference type="EMBL" id="KAG0284932.1"/>
    </source>
</evidence>
<feature type="non-terminal residue" evidence="2">
    <location>
        <position position="1"/>
    </location>
</feature>
<dbReference type="EMBL" id="JAAAIM010000716">
    <property type="protein sequence ID" value="KAG0284932.1"/>
    <property type="molecule type" value="Genomic_DNA"/>
</dbReference>
<organism evidence="2 3">
    <name type="scientific">Linnemannia gamsii</name>
    <dbReference type="NCBI Taxonomy" id="64522"/>
    <lineage>
        <taxon>Eukaryota</taxon>
        <taxon>Fungi</taxon>
        <taxon>Fungi incertae sedis</taxon>
        <taxon>Mucoromycota</taxon>
        <taxon>Mortierellomycotina</taxon>
        <taxon>Mortierellomycetes</taxon>
        <taxon>Mortierellales</taxon>
        <taxon>Mortierellaceae</taxon>
        <taxon>Linnemannia</taxon>
    </lineage>
</organism>
<proteinExistence type="predicted"/>